<dbReference type="EMBL" id="JAVRJZ010000021">
    <property type="protein sequence ID" value="KAK2704550.1"/>
    <property type="molecule type" value="Genomic_DNA"/>
</dbReference>
<evidence type="ECO:0000259" key="5">
    <source>
        <dbReference type="PROSITE" id="PS50102"/>
    </source>
</evidence>
<dbReference type="PANTHER" id="PTHR37457:SF3">
    <property type="entry name" value="TRNA SELENOCYSTEINE-ASSOCIATED PROTEIN 1"/>
    <property type="match status" value="1"/>
</dbReference>
<evidence type="ECO:0000256" key="4">
    <source>
        <dbReference type="PROSITE-ProRule" id="PRU00176"/>
    </source>
</evidence>
<feature type="domain" description="RRM" evidence="5">
    <location>
        <begin position="11"/>
        <end position="92"/>
    </location>
</feature>
<dbReference type="PROSITE" id="PS50102">
    <property type="entry name" value="RRM"/>
    <property type="match status" value="2"/>
</dbReference>
<sequence>MAFSLPPDKAGSLWIGGLESHMNEEFIVRAFEMMGERCTHVKLIKNKFTGEPAGYGFVHFPDDKMALEVMHKLNGKIMPYTQPPLRFKLNHSMAQKPTSSNDFSLWVGDLSPDVDDYLLYKTFATRYQHIYSAKVVLDQQGISKGYGFVRIHSEEEYRDALIHMSGYSGLGSRPLKVSHAIPKGYTAASTGFSLTTLTAVGSDAEKAAAAANYWTYQHYQSYPTAGQGVPQVTSVLPQAPSTEQAPNAASSYVTPNLEEDDYQVVEWDVPVDVEKLNREFMDRNQELWEALEDSRWSPIKDLETMGVY</sequence>
<dbReference type="SUPFAM" id="SSF54928">
    <property type="entry name" value="RNA-binding domain, RBD"/>
    <property type="match status" value="2"/>
</dbReference>
<proteinExistence type="inferred from homology"/>
<evidence type="ECO:0000256" key="3">
    <source>
        <dbReference type="ARBA" id="ARBA00033477"/>
    </source>
</evidence>
<dbReference type="Pfam" id="PF00076">
    <property type="entry name" value="RRM_1"/>
    <property type="match status" value="2"/>
</dbReference>
<dbReference type="InterPro" id="IPR041085">
    <property type="entry name" value="TSAP1_C"/>
</dbReference>
<comment type="caution">
    <text evidence="6">The sequence shown here is derived from an EMBL/GenBank/DDBJ whole genome shotgun (WGS) entry which is preliminary data.</text>
</comment>
<evidence type="ECO:0000313" key="7">
    <source>
        <dbReference type="Proteomes" id="UP001187531"/>
    </source>
</evidence>
<dbReference type="SMART" id="SM00360">
    <property type="entry name" value="RRM"/>
    <property type="match status" value="2"/>
</dbReference>
<evidence type="ECO:0000256" key="2">
    <source>
        <dbReference type="ARBA" id="ARBA00022884"/>
    </source>
</evidence>
<dbReference type="InterPro" id="IPR040434">
    <property type="entry name" value="TSAP1"/>
</dbReference>
<name>A0AA88L1U5_ARTSF</name>
<feature type="domain" description="RRM" evidence="5">
    <location>
        <begin position="103"/>
        <end position="182"/>
    </location>
</feature>
<dbReference type="CDD" id="cd12345">
    <property type="entry name" value="RRM2_SECp43_like"/>
    <property type="match status" value="1"/>
</dbReference>
<dbReference type="GO" id="GO:0003723">
    <property type="term" value="F:RNA binding"/>
    <property type="evidence" value="ECO:0007669"/>
    <property type="project" value="UniProtKB-UniRule"/>
</dbReference>
<gene>
    <name evidence="6" type="ORF">QYM36_016825</name>
</gene>
<dbReference type="Proteomes" id="UP001187531">
    <property type="component" value="Unassembled WGS sequence"/>
</dbReference>
<evidence type="ECO:0000313" key="6">
    <source>
        <dbReference type="EMBL" id="KAK2704550.1"/>
    </source>
</evidence>
<organism evidence="6 7">
    <name type="scientific">Artemia franciscana</name>
    <name type="common">Brine shrimp</name>
    <name type="synonym">Artemia sanfranciscana</name>
    <dbReference type="NCBI Taxonomy" id="6661"/>
    <lineage>
        <taxon>Eukaryota</taxon>
        <taxon>Metazoa</taxon>
        <taxon>Ecdysozoa</taxon>
        <taxon>Arthropoda</taxon>
        <taxon>Crustacea</taxon>
        <taxon>Branchiopoda</taxon>
        <taxon>Anostraca</taxon>
        <taxon>Artemiidae</taxon>
        <taxon>Artemia</taxon>
    </lineage>
</organism>
<keyword evidence="2 4" id="KW-0694">RNA-binding</keyword>
<dbReference type="InterPro" id="IPR035979">
    <property type="entry name" value="RBD_domain_sf"/>
</dbReference>
<reference evidence="6" key="1">
    <citation type="submission" date="2023-07" db="EMBL/GenBank/DDBJ databases">
        <title>Chromosome-level genome assembly of Artemia franciscana.</title>
        <authorList>
            <person name="Jo E."/>
        </authorList>
    </citation>
    <scope>NUCLEOTIDE SEQUENCE</scope>
    <source>
        <tissue evidence="6">Whole body</tissue>
    </source>
</reference>
<keyword evidence="7" id="KW-1185">Reference proteome</keyword>
<evidence type="ECO:0000256" key="1">
    <source>
        <dbReference type="ARBA" id="ARBA00008920"/>
    </source>
</evidence>
<comment type="similarity">
    <text evidence="1">Belongs to the RRM TRSPAP family.</text>
</comment>
<dbReference type="Pfam" id="PF17654">
    <property type="entry name" value="Trnau1ap"/>
    <property type="match status" value="1"/>
</dbReference>
<dbReference type="InterPro" id="IPR012677">
    <property type="entry name" value="Nucleotide-bd_a/b_plait_sf"/>
</dbReference>
<dbReference type="InterPro" id="IPR000504">
    <property type="entry name" value="RRM_dom"/>
</dbReference>
<dbReference type="PANTHER" id="PTHR37457">
    <property type="entry name" value="TRNA SELENOCYSTEINE 1-ASSOCIATED PROTEIN 1-RELATED"/>
    <property type="match status" value="1"/>
</dbReference>
<protein>
    <recommendedName>
        <fullName evidence="3">tRNA selenocysteine-associated protein 1</fullName>
    </recommendedName>
</protein>
<dbReference type="FunFam" id="3.30.70.330:FF:000159">
    <property type="entry name" value="tRNA selenocysteine 1-associated protein 1"/>
    <property type="match status" value="1"/>
</dbReference>
<dbReference type="Gene3D" id="3.30.70.330">
    <property type="match status" value="2"/>
</dbReference>
<dbReference type="AlphaFoldDB" id="A0AA88L1U5"/>
<accession>A0AA88L1U5</accession>